<keyword evidence="3" id="KW-1185">Reference proteome</keyword>
<feature type="domain" description="Protein kinase" evidence="1">
    <location>
        <begin position="200"/>
        <end position="491"/>
    </location>
</feature>
<dbReference type="EMBL" id="CABFNS010000785">
    <property type="protein sequence ID" value="VUC28465.1"/>
    <property type="molecule type" value="Genomic_DNA"/>
</dbReference>
<dbReference type="PROSITE" id="PS50011">
    <property type="entry name" value="PROTEIN_KINASE_DOM"/>
    <property type="match status" value="1"/>
</dbReference>
<organism evidence="2 3">
    <name type="scientific">Bionectria ochroleuca</name>
    <name type="common">Gliocladium roseum</name>
    <dbReference type="NCBI Taxonomy" id="29856"/>
    <lineage>
        <taxon>Eukaryota</taxon>
        <taxon>Fungi</taxon>
        <taxon>Dikarya</taxon>
        <taxon>Ascomycota</taxon>
        <taxon>Pezizomycotina</taxon>
        <taxon>Sordariomycetes</taxon>
        <taxon>Hypocreomycetidae</taxon>
        <taxon>Hypocreales</taxon>
        <taxon>Bionectriaceae</taxon>
        <taxon>Clonostachys</taxon>
    </lineage>
</organism>
<evidence type="ECO:0000313" key="3">
    <source>
        <dbReference type="Proteomes" id="UP000766486"/>
    </source>
</evidence>
<protein>
    <recommendedName>
        <fullName evidence="1">Protein kinase domain-containing protein</fullName>
    </recommendedName>
</protein>
<accession>A0ABY6UBU0</accession>
<sequence length="1027" mass="117373">MEILPQLSPITRVHLERHMKNSDGHSNISRRFLPSSSIAELTTADKVFFTLRSLELKGEELDKLVDFVRNGAEKIFLCLVLIQRLKYLADFMKTKFTDKYLPIPETINAEGNTTNSQEELIYETPPDIERPAKNLLLQASLGETYIQFYENQWCFLSPCFNFSETLQTRAFHPNRPLAYLLSSLSSSPTYTSNSSASIFIPIISYIRSCQFSSSTKDSSQRIEVALKIMIAQGYHDDVGIIRHKFLVRETQTLERMTTINHDHLIHTLAAYQSGKDMCFVFPWARGGNLNEFWNSFGKLQHNMDFVAWSLDQMRGITDGLIQLHNQHIRHGDIKPNNILHFTQAGPGSAPGRLVIADVGLAKYEDDDDEDRSKYTSTTQCTILYRSPNWYGIQPSRLEDFWSLSCIFLEFTIWIIDGNLGLSKFRKDLGESQRTLSRDMEPKFWYWDRDWKRNQMPKLDPVVEKMMDKMQQINSPMSQLAKELIMLIRTRLLNIDFHQLHMGLRQISREILNQLTELSNRYRNNGKNAQELSLATHKAGSYQMQDSTVQQRNTFSGGVTLDWPSLRPGVQSSASWCMRKLKKKLFRATCDIKICQQCRSNLCRDIQELERGSHECALCQLFIQSTTDANLKSGEPVTLFRDNESHIVRLPGQDSPVISLYSEPEFLKESLSAPPPGLPLLPKMGSPQQNKLLNAWINLCNETHDCSSDTENMSALSRQMPTRLVSVGDDETSIIRLVDSMELSEDKFVALSYRWGGLSNIEMACTTVSNIDNYKKEIQFESLPQTFRDAIKLARAIGVPFLWIDALCIIQGDEGDWEREAARMEEVFSSAYCVFAATSAKSPLEGFLGDREPRPSIAVRTSRGAMYLSKYIDDFEKDVECGPLNSRGWVFQERALARRTVHITSAQIYWECGKGVYCEILAQLENPRSKVLGDAHFPESSFRSYKYKDERVRLLQYLQELYSSLSLGNLTDRPKAMLGMEKRTARVLKSQARYGIYGAFFARTILWEATVSGGLKRIDPMGGKRVPS</sequence>
<dbReference type="SMART" id="SM00220">
    <property type="entry name" value="S_TKc"/>
    <property type="match status" value="1"/>
</dbReference>
<evidence type="ECO:0000259" key="1">
    <source>
        <dbReference type="PROSITE" id="PS50011"/>
    </source>
</evidence>
<dbReference type="Pfam" id="PF06985">
    <property type="entry name" value="HET"/>
    <property type="match status" value="1"/>
</dbReference>
<dbReference type="InterPro" id="IPR010730">
    <property type="entry name" value="HET"/>
</dbReference>
<dbReference type="PANTHER" id="PTHR33112">
    <property type="entry name" value="DOMAIN PROTEIN, PUTATIVE-RELATED"/>
    <property type="match status" value="1"/>
</dbReference>
<reference evidence="2 3" key="1">
    <citation type="submission" date="2019-06" db="EMBL/GenBank/DDBJ databases">
        <authorList>
            <person name="Broberg M."/>
        </authorList>
    </citation>
    <scope>NUCLEOTIDE SEQUENCE [LARGE SCALE GENOMIC DNA]</scope>
</reference>
<gene>
    <name evidence="2" type="ORF">CLO192961_LOCUS236014</name>
</gene>
<comment type="caution">
    <text evidence="2">The sequence shown here is derived from an EMBL/GenBank/DDBJ whole genome shotgun (WGS) entry which is preliminary data.</text>
</comment>
<dbReference type="PANTHER" id="PTHR33112:SF10">
    <property type="entry name" value="TOL"/>
    <property type="match status" value="1"/>
</dbReference>
<dbReference type="CDD" id="cd00180">
    <property type="entry name" value="PKc"/>
    <property type="match status" value="1"/>
</dbReference>
<dbReference type="InterPro" id="IPR011009">
    <property type="entry name" value="Kinase-like_dom_sf"/>
</dbReference>
<dbReference type="Proteomes" id="UP000766486">
    <property type="component" value="Unassembled WGS sequence"/>
</dbReference>
<dbReference type="Pfam" id="PF00069">
    <property type="entry name" value="Pkinase"/>
    <property type="match status" value="1"/>
</dbReference>
<dbReference type="Gene3D" id="1.10.510.10">
    <property type="entry name" value="Transferase(Phosphotransferase) domain 1"/>
    <property type="match status" value="1"/>
</dbReference>
<dbReference type="InterPro" id="IPR000719">
    <property type="entry name" value="Prot_kinase_dom"/>
</dbReference>
<proteinExistence type="predicted"/>
<dbReference type="SUPFAM" id="SSF56112">
    <property type="entry name" value="Protein kinase-like (PK-like)"/>
    <property type="match status" value="1"/>
</dbReference>
<evidence type="ECO:0000313" key="2">
    <source>
        <dbReference type="EMBL" id="VUC28465.1"/>
    </source>
</evidence>
<name>A0ABY6UBU0_BIOOC</name>